<keyword evidence="2" id="KW-0548">Nucleotidyltransferase</keyword>
<dbReference type="InterPro" id="IPR036397">
    <property type="entry name" value="RNaseH_sf"/>
</dbReference>
<evidence type="ECO:0000259" key="9">
    <source>
        <dbReference type="Pfam" id="PF17921"/>
    </source>
</evidence>
<evidence type="ECO:0000256" key="1">
    <source>
        <dbReference type="ARBA" id="ARBA00022679"/>
    </source>
</evidence>
<keyword evidence="5" id="KW-0378">Hydrolase</keyword>
<reference evidence="10 11" key="1">
    <citation type="submission" date="2019-05" db="EMBL/GenBank/DDBJ databases">
        <title>Mikania micrantha, genome provides insights into the molecular mechanism of rapid growth.</title>
        <authorList>
            <person name="Liu B."/>
        </authorList>
    </citation>
    <scope>NUCLEOTIDE SEQUENCE [LARGE SCALE GENOMIC DNA]</scope>
    <source>
        <strain evidence="10">NLD-2019</strain>
        <tissue evidence="10">Leaf</tissue>
    </source>
</reference>
<dbReference type="GO" id="GO:0004519">
    <property type="term" value="F:endonuclease activity"/>
    <property type="evidence" value="ECO:0007669"/>
    <property type="project" value="UniProtKB-KW"/>
</dbReference>
<evidence type="ECO:0008006" key="12">
    <source>
        <dbReference type="Google" id="ProtNLM"/>
    </source>
</evidence>
<name>A0A5N6NZE9_9ASTR</name>
<dbReference type="FunFam" id="3.10.20.370:FF:000001">
    <property type="entry name" value="Retrovirus-related Pol polyprotein from transposon 17.6-like protein"/>
    <property type="match status" value="1"/>
</dbReference>
<dbReference type="Gene3D" id="1.10.340.70">
    <property type="match status" value="1"/>
</dbReference>
<feature type="domain" description="Reverse transcriptase" evidence="7">
    <location>
        <begin position="31"/>
        <end position="127"/>
    </location>
</feature>
<keyword evidence="3" id="KW-0540">Nuclease</keyword>
<dbReference type="InterPro" id="IPR043502">
    <property type="entry name" value="DNA/RNA_pol_sf"/>
</dbReference>
<evidence type="ECO:0000256" key="2">
    <source>
        <dbReference type="ARBA" id="ARBA00022695"/>
    </source>
</evidence>
<dbReference type="Pfam" id="PF17921">
    <property type="entry name" value="Integrase_H2C2"/>
    <property type="match status" value="1"/>
</dbReference>
<evidence type="ECO:0000256" key="5">
    <source>
        <dbReference type="ARBA" id="ARBA00022801"/>
    </source>
</evidence>
<dbReference type="CDD" id="cd09274">
    <property type="entry name" value="RNase_HI_RT_Ty3"/>
    <property type="match status" value="1"/>
</dbReference>
<evidence type="ECO:0000256" key="6">
    <source>
        <dbReference type="ARBA" id="ARBA00022918"/>
    </source>
</evidence>
<comment type="caution">
    <text evidence="10">The sequence shown here is derived from an EMBL/GenBank/DDBJ whole genome shotgun (WGS) entry which is preliminary data.</text>
</comment>
<evidence type="ECO:0000313" key="10">
    <source>
        <dbReference type="EMBL" id="KAD5802369.1"/>
    </source>
</evidence>
<evidence type="ECO:0000313" key="11">
    <source>
        <dbReference type="Proteomes" id="UP000326396"/>
    </source>
</evidence>
<evidence type="ECO:0000256" key="4">
    <source>
        <dbReference type="ARBA" id="ARBA00022759"/>
    </source>
</evidence>
<keyword evidence="1" id="KW-0808">Transferase</keyword>
<keyword evidence="4" id="KW-0255">Endonuclease</keyword>
<dbReference type="SUPFAM" id="SSF56672">
    <property type="entry name" value="DNA/RNA polymerases"/>
    <property type="match status" value="1"/>
</dbReference>
<dbReference type="Gene3D" id="3.10.10.10">
    <property type="entry name" value="HIV Type 1 Reverse Transcriptase, subunit A, domain 1"/>
    <property type="match status" value="1"/>
</dbReference>
<dbReference type="GO" id="GO:0016787">
    <property type="term" value="F:hydrolase activity"/>
    <property type="evidence" value="ECO:0007669"/>
    <property type="project" value="UniProtKB-KW"/>
</dbReference>
<dbReference type="Pfam" id="PF17917">
    <property type="entry name" value="RT_RNaseH"/>
    <property type="match status" value="1"/>
</dbReference>
<dbReference type="InterPro" id="IPR041373">
    <property type="entry name" value="RT_RNaseH"/>
</dbReference>
<gene>
    <name evidence="10" type="ORF">E3N88_13729</name>
</gene>
<dbReference type="OrthoDB" id="1738613at2759"/>
<feature type="domain" description="Reverse transcriptase RNase H-like" evidence="8">
    <location>
        <begin position="201"/>
        <end position="297"/>
    </location>
</feature>
<dbReference type="Proteomes" id="UP000326396">
    <property type="component" value="Linkage Group LG15"/>
</dbReference>
<organism evidence="10 11">
    <name type="scientific">Mikania micrantha</name>
    <name type="common">bitter vine</name>
    <dbReference type="NCBI Taxonomy" id="192012"/>
    <lineage>
        <taxon>Eukaryota</taxon>
        <taxon>Viridiplantae</taxon>
        <taxon>Streptophyta</taxon>
        <taxon>Embryophyta</taxon>
        <taxon>Tracheophyta</taxon>
        <taxon>Spermatophyta</taxon>
        <taxon>Magnoliopsida</taxon>
        <taxon>eudicotyledons</taxon>
        <taxon>Gunneridae</taxon>
        <taxon>Pentapetalae</taxon>
        <taxon>asterids</taxon>
        <taxon>campanulids</taxon>
        <taxon>Asterales</taxon>
        <taxon>Asteraceae</taxon>
        <taxon>Asteroideae</taxon>
        <taxon>Heliantheae alliance</taxon>
        <taxon>Eupatorieae</taxon>
        <taxon>Mikania</taxon>
    </lineage>
</organism>
<dbReference type="InterPro" id="IPR043128">
    <property type="entry name" value="Rev_trsase/Diguanyl_cyclase"/>
</dbReference>
<dbReference type="GO" id="GO:0003676">
    <property type="term" value="F:nucleic acid binding"/>
    <property type="evidence" value="ECO:0007669"/>
    <property type="project" value="InterPro"/>
</dbReference>
<protein>
    <recommendedName>
        <fullName evidence="12">Reverse transcriptase domain-containing protein</fullName>
    </recommendedName>
</protein>
<keyword evidence="6" id="KW-0695">RNA-directed DNA polymerase</keyword>
<dbReference type="EMBL" id="SZYD01000007">
    <property type="protein sequence ID" value="KAD5802369.1"/>
    <property type="molecule type" value="Genomic_DNA"/>
</dbReference>
<dbReference type="PANTHER" id="PTHR37984">
    <property type="entry name" value="PROTEIN CBG26694"/>
    <property type="match status" value="1"/>
</dbReference>
<dbReference type="InterPro" id="IPR000477">
    <property type="entry name" value="RT_dom"/>
</dbReference>
<dbReference type="Pfam" id="PF00078">
    <property type="entry name" value="RVT_1"/>
    <property type="match status" value="1"/>
</dbReference>
<dbReference type="InterPro" id="IPR041588">
    <property type="entry name" value="Integrase_H2C2"/>
</dbReference>
<sequence>MQELSSQLQELLDKGFFRTSFSPWGAPDLFVKKKDGRFRMCIDYRELNKLIIKNRYPLPRIDDLCDQLQGATHFSKIDLRSRYHQLRVNYEDIPKTKFRTRYGHYEFVVMPFGLTNASAVFMDLMNRESLELLRAEQLYAKFSKYEFWLKEVQFLGHVINKDGIHIDPAKIEAIKNWTTPSTQTEIHSFWVWLVIIEEGSDDFIVYCDASKLGLGCVLMQRDKVIAYASRQLKVHEKNYTTHYLELGAVVFALKIWRQYLYSTKCFIYTDHKSLQHILNQKELNMRQRRWVELLTDYDCEIRYHPSKANVMADALSHKEPIKPIRVRAMKINTQPNLEDLIRIAQQQVVIDNQLKAELDCGVEGKLEPRSDGVLYFNGRMWIPKSEELRTLICDEARKSRYLVHLGGDKMYQDLKTSYWWPGMKKDIALYVGKCLTFSKVKAEH</sequence>
<dbReference type="Gene3D" id="3.30.70.270">
    <property type="match status" value="2"/>
</dbReference>
<dbReference type="InterPro" id="IPR050951">
    <property type="entry name" value="Retrovirus_Pol_polyprotein"/>
</dbReference>
<proteinExistence type="predicted"/>
<dbReference type="PANTHER" id="PTHR37984:SF5">
    <property type="entry name" value="PROTEIN NYNRIN-LIKE"/>
    <property type="match status" value="1"/>
</dbReference>
<dbReference type="CDD" id="cd01647">
    <property type="entry name" value="RT_LTR"/>
    <property type="match status" value="1"/>
</dbReference>
<evidence type="ECO:0000256" key="3">
    <source>
        <dbReference type="ARBA" id="ARBA00022722"/>
    </source>
</evidence>
<dbReference type="Gene3D" id="3.30.420.10">
    <property type="entry name" value="Ribonuclease H-like superfamily/Ribonuclease H"/>
    <property type="match status" value="1"/>
</dbReference>
<accession>A0A5N6NZE9</accession>
<dbReference type="GO" id="GO:0003964">
    <property type="term" value="F:RNA-directed DNA polymerase activity"/>
    <property type="evidence" value="ECO:0007669"/>
    <property type="project" value="UniProtKB-KW"/>
</dbReference>
<feature type="domain" description="Integrase zinc-binding" evidence="9">
    <location>
        <begin position="386"/>
        <end position="442"/>
    </location>
</feature>
<keyword evidence="11" id="KW-1185">Reference proteome</keyword>
<evidence type="ECO:0000259" key="8">
    <source>
        <dbReference type="Pfam" id="PF17917"/>
    </source>
</evidence>
<dbReference type="AlphaFoldDB" id="A0A5N6NZE9"/>
<evidence type="ECO:0000259" key="7">
    <source>
        <dbReference type="Pfam" id="PF00078"/>
    </source>
</evidence>